<accession>A0AA36BC03</accession>
<evidence type="ECO:0000313" key="2">
    <source>
        <dbReference type="EMBL" id="CAI9730872.1"/>
    </source>
</evidence>
<dbReference type="EMBL" id="OX597825">
    <property type="protein sequence ID" value="CAI9730872.1"/>
    <property type="molecule type" value="Genomic_DNA"/>
</dbReference>
<feature type="compositionally biased region" description="Basic and acidic residues" evidence="1">
    <location>
        <begin position="1"/>
        <end position="10"/>
    </location>
</feature>
<gene>
    <name evidence="2" type="ORF">OCTVUL_1B016680</name>
</gene>
<reference evidence="2" key="1">
    <citation type="submission" date="2023-08" db="EMBL/GenBank/DDBJ databases">
        <authorList>
            <person name="Alioto T."/>
            <person name="Alioto T."/>
            <person name="Gomez Garrido J."/>
        </authorList>
    </citation>
    <scope>NUCLEOTIDE SEQUENCE</scope>
</reference>
<dbReference type="AlphaFoldDB" id="A0AA36BC03"/>
<proteinExistence type="predicted"/>
<keyword evidence="3" id="KW-1185">Reference proteome</keyword>
<evidence type="ECO:0000313" key="3">
    <source>
        <dbReference type="Proteomes" id="UP001162480"/>
    </source>
</evidence>
<sequence>MGNEETKKNGNDNSALPGKRYENISENIEMKSSEVPDPDVDQMGHAGYDNRKEKRLCQKQPAGAPLLVPNVL</sequence>
<feature type="region of interest" description="Disordered" evidence="1">
    <location>
        <begin position="1"/>
        <end position="21"/>
    </location>
</feature>
<evidence type="ECO:0000256" key="1">
    <source>
        <dbReference type="SAM" id="MobiDB-lite"/>
    </source>
</evidence>
<name>A0AA36BC03_OCTVU</name>
<organism evidence="2 3">
    <name type="scientific">Octopus vulgaris</name>
    <name type="common">Common octopus</name>
    <dbReference type="NCBI Taxonomy" id="6645"/>
    <lineage>
        <taxon>Eukaryota</taxon>
        <taxon>Metazoa</taxon>
        <taxon>Spiralia</taxon>
        <taxon>Lophotrochozoa</taxon>
        <taxon>Mollusca</taxon>
        <taxon>Cephalopoda</taxon>
        <taxon>Coleoidea</taxon>
        <taxon>Octopodiformes</taxon>
        <taxon>Octopoda</taxon>
        <taxon>Incirrata</taxon>
        <taxon>Octopodidae</taxon>
        <taxon>Octopus</taxon>
    </lineage>
</organism>
<protein>
    <submittedName>
        <fullName evidence="2">Uncharacterized protein</fullName>
    </submittedName>
</protein>
<dbReference type="Proteomes" id="UP001162480">
    <property type="component" value="Chromosome 12"/>
</dbReference>